<name>A0A1G2K7G5_9BACT</name>
<dbReference type="InterPro" id="IPR000182">
    <property type="entry name" value="GNAT_dom"/>
</dbReference>
<dbReference type="PANTHER" id="PTHR43415:SF3">
    <property type="entry name" value="GNAT-FAMILY ACETYLTRANSFERASE"/>
    <property type="match status" value="1"/>
</dbReference>
<comment type="caution">
    <text evidence="2">The sequence shown here is derived from an EMBL/GenBank/DDBJ whole genome shotgun (WGS) entry which is preliminary data.</text>
</comment>
<dbReference type="Proteomes" id="UP000177152">
    <property type="component" value="Unassembled WGS sequence"/>
</dbReference>
<accession>A0A1G2K7G5</accession>
<evidence type="ECO:0000313" key="3">
    <source>
        <dbReference type="Proteomes" id="UP000177152"/>
    </source>
</evidence>
<proteinExistence type="predicted"/>
<sequence length="186" mass="21457">MLTGKKVRLRAIDIKKDAELFTEWINDYEVVKFLGRPFKSISPDEERRILKGLLLKKDTVLFAVETLDGGNLIGSISLMGINHFDGTAITGTLIGDKQYWRKGFATDAKMVLLNYAFTVLNLRRISTRVVADNIASVRVQEKCGYTREGVWRKEVYTDGKYRDVVLLAVFRNGWMKQWREYIRKAD</sequence>
<organism evidence="2 3">
    <name type="scientific">Candidatus Sungbacteria bacterium RIFCSPHIGHO2_01_FULL_47_32</name>
    <dbReference type="NCBI Taxonomy" id="1802264"/>
    <lineage>
        <taxon>Bacteria</taxon>
        <taxon>Candidatus Sungiibacteriota</taxon>
    </lineage>
</organism>
<evidence type="ECO:0000259" key="1">
    <source>
        <dbReference type="PROSITE" id="PS51186"/>
    </source>
</evidence>
<dbReference type="PANTHER" id="PTHR43415">
    <property type="entry name" value="SPERMIDINE N(1)-ACETYLTRANSFERASE"/>
    <property type="match status" value="1"/>
</dbReference>
<reference evidence="2 3" key="1">
    <citation type="journal article" date="2016" name="Nat. Commun.">
        <title>Thousands of microbial genomes shed light on interconnected biogeochemical processes in an aquifer system.</title>
        <authorList>
            <person name="Anantharaman K."/>
            <person name="Brown C.T."/>
            <person name="Hug L.A."/>
            <person name="Sharon I."/>
            <person name="Castelle C.J."/>
            <person name="Probst A.J."/>
            <person name="Thomas B.C."/>
            <person name="Singh A."/>
            <person name="Wilkins M.J."/>
            <person name="Karaoz U."/>
            <person name="Brodie E.L."/>
            <person name="Williams K.H."/>
            <person name="Hubbard S.S."/>
            <person name="Banfield J.F."/>
        </authorList>
    </citation>
    <scope>NUCLEOTIDE SEQUENCE [LARGE SCALE GENOMIC DNA]</scope>
</reference>
<gene>
    <name evidence="2" type="ORF">A2633_04280</name>
</gene>
<dbReference type="Pfam" id="PF13302">
    <property type="entry name" value="Acetyltransf_3"/>
    <property type="match status" value="1"/>
</dbReference>
<dbReference type="InterPro" id="IPR016181">
    <property type="entry name" value="Acyl_CoA_acyltransferase"/>
</dbReference>
<dbReference type="AlphaFoldDB" id="A0A1G2K7G5"/>
<feature type="domain" description="N-acetyltransferase" evidence="1">
    <location>
        <begin position="7"/>
        <end position="163"/>
    </location>
</feature>
<dbReference type="PROSITE" id="PS51186">
    <property type="entry name" value="GNAT"/>
    <property type="match status" value="1"/>
</dbReference>
<protein>
    <recommendedName>
        <fullName evidence="1">N-acetyltransferase domain-containing protein</fullName>
    </recommendedName>
</protein>
<dbReference type="Gene3D" id="3.40.630.30">
    <property type="match status" value="1"/>
</dbReference>
<dbReference type="SUPFAM" id="SSF55729">
    <property type="entry name" value="Acyl-CoA N-acyltransferases (Nat)"/>
    <property type="match status" value="1"/>
</dbReference>
<evidence type="ECO:0000313" key="2">
    <source>
        <dbReference type="EMBL" id="OGZ95372.1"/>
    </source>
</evidence>
<dbReference type="EMBL" id="MHQC01000011">
    <property type="protein sequence ID" value="OGZ95372.1"/>
    <property type="molecule type" value="Genomic_DNA"/>
</dbReference>
<dbReference type="GO" id="GO:0016747">
    <property type="term" value="F:acyltransferase activity, transferring groups other than amino-acyl groups"/>
    <property type="evidence" value="ECO:0007669"/>
    <property type="project" value="InterPro"/>
</dbReference>